<dbReference type="Proteomes" id="UP000046680">
    <property type="component" value="Unassembled WGS sequence"/>
</dbReference>
<reference evidence="3 4" key="1">
    <citation type="submission" date="2015-03" db="EMBL/GenBank/DDBJ databases">
        <authorList>
            <consortium name="Pathogen Informatics"/>
        </authorList>
    </citation>
    <scope>NUCLEOTIDE SEQUENCE [LARGE SCALE GENOMIC DNA]</scope>
    <source>
        <strain evidence="2 3">C09601061</strain>
        <strain evidence="1 4">H09601792</strain>
    </source>
</reference>
<evidence type="ECO:0000313" key="4">
    <source>
        <dbReference type="Proteomes" id="UP000046947"/>
    </source>
</evidence>
<dbReference type="EMBL" id="CGCX01003336">
    <property type="protein sequence ID" value="CFS20172.1"/>
    <property type="molecule type" value="Genomic_DNA"/>
</dbReference>
<proteinExistence type="predicted"/>
<accession>A0A654TWH0</accession>
<evidence type="ECO:0000313" key="3">
    <source>
        <dbReference type="Proteomes" id="UP000046680"/>
    </source>
</evidence>
<gene>
    <name evidence="2" type="ORF">ERS007657_04531</name>
    <name evidence="1" type="ORF">ERS007688_04418</name>
</gene>
<dbReference type="EMBL" id="CFOH01001316">
    <property type="protein sequence ID" value="CFE83223.1"/>
    <property type="molecule type" value="Genomic_DNA"/>
</dbReference>
<protein>
    <submittedName>
        <fullName evidence="1">Uncharacterized protein</fullName>
    </submittedName>
</protein>
<evidence type="ECO:0000313" key="1">
    <source>
        <dbReference type="EMBL" id="CFE83223.1"/>
    </source>
</evidence>
<dbReference type="Proteomes" id="UP000046947">
    <property type="component" value="Unassembled WGS sequence"/>
</dbReference>
<dbReference type="AlphaFoldDB" id="A0A654TWH0"/>
<name>A0A654TWH0_MYCTX</name>
<evidence type="ECO:0000313" key="2">
    <source>
        <dbReference type="EMBL" id="CFS20172.1"/>
    </source>
</evidence>
<sequence>MTSSRTAHLTLVTSVNGQPGADLRIWASMPGKAGIGTASTINASVAAARVSVWLRSVMASNPSERAPWAPSTDRL</sequence>
<organism evidence="1 4">
    <name type="scientific">Mycobacterium tuberculosis</name>
    <dbReference type="NCBI Taxonomy" id="1773"/>
    <lineage>
        <taxon>Bacteria</taxon>
        <taxon>Bacillati</taxon>
        <taxon>Actinomycetota</taxon>
        <taxon>Actinomycetes</taxon>
        <taxon>Mycobacteriales</taxon>
        <taxon>Mycobacteriaceae</taxon>
        <taxon>Mycobacterium</taxon>
        <taxon>Mycobacterium tuberculosis complex</taxon>
    </lineage>
</organism>